<dbReference type="Proteomes" id="UP000324800">
    <property type="component" value="Unassembled WGS sequence"/>
</dbReference>
<dbReference type="InterPro" id="IPR000504">
    <property type="entry name" value="RRM_dom"/>
</dbReference>
<evidence type="ECO:0000313" key="4">
    <source>
        <dbReference type="Proteomes" id="UP000324800"/>
    </source>
</evidence>
<dbReference type="AlphaFoldDB" id="A0A5J4WU53"/>
<dbReference type="InterPro" id="IPR035979">
    <property type="entry name" value="RBD_domain_sf"/>
</dbReference>
<name>A0A5J4WU53_9EUKA</name>
<accession>A0A5J4WU53</accession>
<dbReference type="GO" id="GO:0003723">
    <property type="term" value="F:RNA binding"/>
    <property type="evidence" value="ECO:0007669"/>
    <property type="project" value="UniProtKB-UniRule"/>
</dbReference>
<dbReference type="Pfam" id="PF00076">
    <property type="entry name" value="RRM_1"/>
    <property type="match status" value="1"/>
</dbReference>
<evidence type="ECO:0000313" key="3">
    <source>
        <dbReference type="EMBL" id="KAA6397945.1"/>
    </source>
</evidence>
<feature type="domain" description="RRM" evidence="2">
    <location>
        <begin position="35"/>
        <end position="116"/>
    </location>
</feature>
<proteinExistence type="predicted"/>
<dbReference type="SMART" id="SM00360">
    <property type="entry name" value="RRM"/>
    <property type="match status" value="1"/>
</dbReference>
<dbReference type="SUPFAM" id="SSF54928">
    <property type="entry name" value="RNA-binding domain, RBD"/>
    <property type="match status" value="1"/>
</dbReference>
<evidence type="ECO:0000256" key="1">
    <source>
        <dbReference type="PROSITE-ProRule" id="PRU00176"/>
    </source>
</evidence>
<reference evidence="3 4" key="1">
    <citation type="submission" date="2019-03" db="EMBL/GenBank/DDBJ databases">
        <title>Single cell metagenomics reveals metabolic interactions within the superorganism composed of flagellate Streblomastix strix and complex community of Bacteroidetes bacteria on its surface.</title>
        <authorList>
            <person name="Treitli S.C."/>
            <person name="Kolisko M."/>
            <person name="Husnik F."/>
            <person name="Keeling P."/>
            <person name="Hampl V."/>
        </authorList>
    </citation>
    <scope>NUCLEOTIDE SEQUENCE [LARGE SCALE GENOMIC DNA]</scope>
    <source>
        <strain evidence="3">ST1C</strain>
    </source>
</reference>
<protein>
    <recommendedName>
        <fullName evidence="2">RRM domain-containing protein</fullName>
    </recommendedName>
</protein>
<keyword evidence="1" id="KW-0694">RNA-binding</keyword>
<dbReference type="EMBL" id="SNRW01001067">
    <property type="protein sequence ID" value="KAA6397945.1"/>
    <property type="molecule type" value="Genomic_DNA"/>
</dbReference>
<gene>
    <name evidence="3" type="ORF">EZS28_006525</name>
</gene>
<evidence type="ECO:0000259" key="2">
    <source>
        <dbReference type="PROSITE" id="PS50102"/>
    </source>
</evidence>
<dbReference type="Gene3D" id="3.30.70.330">
    <property type="match status" value="1"/>
</dbReference>
<sequence>MMKQSRIEEDITGEIEASDFKERISEDFFKKNEYNCIICGDLPAETKIYELRKFLDKFGQIQYFWLEDENGEGNRQALIFFQTQEEMENAVKLQSQYFNSSFISVGRSNLLEHTNTKVKNDSITIMKNILLSDEIRNQKRKPHQFYSDSKRDGVIFQVYQNCFIHFDSYEMKNCAAIVLGVLLRTQELDQNMKQSLIYHLNTMIFDVNNAQQVANALDMLCGLALQTGMIIS</sequence>
<dbReference type="InterPro" id="IPR012677">
    <property type="entry name" value="Nucleotide-bd_a/b_plait_sf"/>
</dbReference>
<organism evidence="3 4">
    <name type="scientific">Streblomastix strix</name>
    <dbReference type="NCBI Taxonomy" id="222440"/>
    <lineage>
        <taxon>Eukaryota</taxon>
        <taxon>Metamonada</taxon>
        <taxon>Preaxostyla</taxon>
        <taxon>Oxymonadida</taxon>
        <taxon>Streblomastigidae</taxon>
        <taxon>Streblomastix</taxon>
    </lineage>
</organism>
<dbReference type="PROSITE" id="PS50102">
    <property type="entry name" value="RRM"/>
    <property type="match status" value="1"/>
</dbReference>
<dbReference type="CDD" id="cd00590">
    <property type="entry name" value="RRM_SF"/>
    <property type="match status" value="1"/>
</dbReference>
<comment type="caution">
    <text evidence="3">The sequence shown here is derived from an EMBL/GenBank/DDBJ whole genome shotgun (WGS) entry which is preliminary data.</text>
</comment>